<dbReference type="OrthoDB" id="5398743at2"/>
<sequence>MSSILKALQKAEEEKAARRNAGPLAGDISRVRQERGRKPRWLIPAAMAAVAAVAVLTTFVLMGGFSQRKQETVSQPANNVAAPLSQSRPLSGTPTATAAPLAADNAAAQPLNVQPGPGKNPGAQVATVVSPRPHAAVVAAKAKTPVESAVPAIKKVPEQQDPQTTVAPVSGKHADADFKVSGIAWQKESASRLAVVNGTAVTQGGVVDGARVEAILPDRVRLTLDKRSFEVLLGKTVTEK</sequence>
<evidence type="ECO:0000256" key="1">
    <source>
        <dbReference type="SAM" id="MobiDB-lite"/>
    </source>
</evidence>
<dbReference type="RefSeq" id="WP_011938398.1">
    <property type="nucleotide sequence ID" value="NC_009483.1"/>
</dbReference>
<dbReference type="STRING" id="351605.Gura_1484"/>
<gene>
    <name evidence="3" type="ordered locus">Gura_1484</name>
</gene>
<accession>A5GE28</accession>
<evidence type="ECO:0000256" key="2">
    <source>
        <dbReference type="SAM" id="Phobius"/>
    </source>
</evidence>
<keyword evidence="2" id="KW-0472">Membrane</keyword>
<feature type="compositionally biased region" description="Polar residues" evidence="1">
    <location>
        <begin position="74"/>
        <end position="92"/>
    </location>
</feature>
<dbReference type="Proteomes" id="UP000006695">
    <property type="component" value="Chromosome"/>
</dbReference>
<dbReference type="EMBL" id="CP000698">
    <property type="protein sequence ID" value="ABQ25683.1"/>
    <property type="molecule type" value="Genomic_DNA"/>
</dbReference>
<evidence type="ECO:0000313" key="4">
    <source>
        <dbReference type="Proteomes" id="UP000006695"/>
    </source>
</evidence>
<feature type="transmembrane region" description="Helical" evidence="2">
    <location>
        <begin position="41"/>
        <end position="65"/>
    </location>
</feature>
<protein>
    <submittedName>
        <fullName evidence="3">Uncharacterized protein</fullName>
    </submittedName>
</protein>
<keyword evidence="2" id="KW-0812">Transmembrane</keyword>
<organism evidence="3 4">
    <name type="scientific">Geotalea uraniireducens (strain Rf4)</name>
    <name type="common">Geobacter uraniireducens</name>
    <dbReference type="NCBI Taxonomy" id="351605"/>
    <lineage>
        <taxon>Bacteria</taxon>
        <taxon>Pseudomonadati</taxon>
        <taxon>Thermodesulfobacteriota</taxon>
        <taxon>Desulfuromonadia</taxon>
        <taxon>Geobacterales</taxon>
        <taxon>Geobacteraceae</taxon>
        <taxon>Geotalea</taxon>
    </lineage>
</organism>
<dbReference type="KEGG" id="gur:Gura_1484"/>
<reference evidence="3 4" key="1">
    <citation type="submission" date="2007-05" db="EMBL/GenBank/DDBJ databases">
        <title>Complete sequence of Geobacter uraniireducens Rf4.</title>
        <authorList>
            <consortium name="US DOE Joint Genome Institute"/>
            <person name="Copeland A."/>
            <person name="Lucas S."/>
            <person name="Lapidus A."/>
            <person name="Barry K."/>
            <person name="Detter J.C."/>
            <person name="Glavina del Rio T."/>
            <person name="Hammon N."/>
            <person name="Israni S."/>
            <person name="Dalin E."/>
            <person name="Tice H."/>
            <person name="Pitluck S."/>
            <person name="Chertkov O."/>
            <person name="Brettin T."/>
            <person name="Bruce D."/>
            <person name="Han C."/>
            <person name="Schmutz J."/>
            <person name="Larimer F."/>
            <person name="Land M."/>
            <person name="Hauser L."/>
            <person name="Kyrpides N."/>
            <person name="Mikhailova N."/>
            <person name="Shelobolina E."/>
            <person name="Aklujkar M."/>
            <person name="Lovley D."/>
            <person name="Richardson P."/>
        </authorList>
    </citation>
    <scope>NUCLEOTIDE SEQUENCE [LARGE SCALE GENOMIC DNA]</scope>
    <source>
        <strain evidence="3 4">Rf4</strain>
    </source>
</reference>
<dbReference type="HOGENOM" id="CLU_996625_0_0_7"/>
<feature type="region of interest" description="Disordered" evidence="1">
    <location>
        <begin position="74"/>
        <end position="97"/>
    </location>
</feature>
<keyword evidence="2" id="KW-1133">Transmembrane helix</keyword>
<proteinExistence type="predicted"/>
<evidence type="ECO:0000313" key="3">
    <source>
        <dbReference type="EMBL" id="ABQ25683.1"/>
    </source>
</evidence>
<name>A5GE28_GEOUR</name>
<dbReference type="AlphaFoldDB" id="A5GE28"/>
<keyword evidence="4" id="KW-1185">Reference proteome</keyword>